<accession>A0AA40K4S6</accession>
<evidence type="ECO:0000256" key="1">
    <source>
        <dbReference type="SAM" id="MobiDB-lite"/>
    </source>
</evidence>
<evidence type="ECO:0008006" key="4">
    <source>
        <dbReference type="Google" id="ProtNLM"/>
    </source>
</evidence>
<comment type="caution">
    <text evidence="2">The sequence shown here is derived from an EMBL/GenBank/DDBJ whole genome shotgun (WGS) entry which is preliminary data.</text>
</comment>
<evidence type="ECO:0000313" key="3">
    <source>
        <dbReference type="Proteomes" id="UP001172155"/>
    </source>
</evidence>
<feature type="region of interest" description="Disordered" evidence="1">
    <location>
        <begin position="1"/>
        <end position="81"/>
    </location>
</feature>
<keyword evidence="3" id="KW-1185">Reference proteome</keyword>
<gene>
    <name evidence="2" type="ORF">B0T18DRAFT_428959</name>
</gene>
<feature type="compositionally biased region" description="Basic and acidic residues" evidence="1">
    <location>
        <begin position="1"/>
        <end position="13"/>
    </location>
</feature>
<dbReference type="Proteomes" id="UP001172155">
    <property type="component" value="Unassembled WGS sequence"/>
</dbReference>
<reference evidence="2" key="1">
    <citation type="submission" date="2023-06" db="EMBL/GenBank/DDBJ databases">
        <title>Genome-scale phylogeny and comparative genomics of the fungal order Sordariales.</title>
        <authorList>
            <consortium name="Lawrence Berkeley National Laboratory"/>
            <person name="Hensen N."/>
            <person name="Bonometti L."/>
            <person name="Westerberg I."/>
            <person name="Brannstrom I.O."/>
            <person name="Guillou S."/>
            <person name="Cros-Aarteil S."/>
            <person name="Calhoun S."/>
            <person name="Haridas S."/>
            <person name="Kuo A."/>
            <person name="Mondo S."/>
            <person name="Pangilinan J."/>
            <person name="Riley R."/>
            <person name="LaButti K."/>
            <person name="Andreopoulos B."/>
            <person name="Lipzen A."/>
            <person name="Chen C."/>
            <person name="Yanf M."/>
            <person name="Daum C."/>
            <person name="Ng V."/>
            <person name="Clum A."/>
            <person name="Steindorff A."/>
            <person name="Ohm R."/>
            <person name="Martin F."/>
            <person name="Silar P."/>
            <person name="Natvig D."/>
            <person name="Lalanne C."/>
            <person name="Gautier V."/>
            <person name="Ament-velasquez S.L."/>
            <person name="Kruys A."/>
            <person name="Hutchinson M.I."/>
            <person name="Powell A.J."/>
            <person name="Barry K."/>
            <person name="Miller A.N."/>
            <person name="Grigoriev I.V."/>
            <person name="Debuchy R."/>
            <person name="Gladieux P."/>
            <person name="Thoren M.H."/>
            <person name="Johannesson H."/>
        </authorList>
    </citation>
    <scope>NUCLEOTIDE SEQUENCE</scope>
    <source>
        <strain evidence="2">SMH3187-1</strain>
    </source>
</reference>
<evidence type="ECO:0000313" key="2">
    <source>
        <dbReference type="EMBL" id="KAK0745903.1"/>
    </source>
</evidence>
<dbReference type="EMBL" id="JAUKUD010000004">
    <property type="protein sequence ID" value="KAK0745903.1"/>
    <property type="molecule type" value="Genomic_DNA"/>
</dbReference>
<feature type="compositionally biased region" description="Low complexity" evidence="1">
    <location>
        <begin position="14"/>
        <end position="38"/>
    </location>
</feature>
<organism evidence="2 3">
    <name type="scientific">Schizothecium vesticola</name>
    <dbReference type="NCBI Taxonomy" id="314040"/>
    <lineage>
        <taxon>Eukaryota</taxon>
        <taxon>Fungi</taxon>
        <taxon>Dikarya</taxon>
        <taxon>Ascomycota</taxon>
        <taxon>Pezizomycotina</taxon>
        <taxon>Sordariomycetes</taxon>
        <taxon>Sordariomycetidae</taxon>
        <taxon>Sordariales</taxon>
        <taxon>Schizotheciaceae</taxon>
        <taxon>Schizothecium</taxon>
    </lineage>
</organism>
<name>A0AA40K4S6_9PEZI</name>
<protein>
    <recommendedName>
        <fullName evidence="4">Conidiation-specific protein 8</fullName>
    </recommendedName>
</protein>
<dbReference type="AlphaFoldDB" id="A0AA40K4S6"/>
<proteinExistence type="predicted"/>
<sequence length="92" mass="9991">MADTTKFRTDRVDSTASTTSATSAGSPPAAMPTSPTTGGRRRSSQGLFEGLTAQKRKDDPISIARRQSMSDQRPKPGFIGQMWSNWVYGHSK</sequence>